<keyword evidence="7" id="KW-0653">Protein transport</keyword>
<evidence type="ECO:0000313" key="8">
    <source>
        <dbReference type="EMBL" id="RXK53718.1"/>
    </source>
</evidence>
<protein>
    <submittedName>
        <fullName evidence="8">Biopolymer transporter ExbD</fullName>
    </submittedName>
</protein>
<comment type="subcellular location">
    <subcellularLocation>
        <location evidence="1">Cell membrane</location>
        <topology evidence="1">Single-pass membrane protein</topology>
    </subcellularLocation>
    <subcellularLocation>
        <location evidence="7">Cell membrane</location>
        <topology evidence="7">Single-pass type II membrane protein</topology>
    </subcellularLocation>
</comment>
<organism evidence="8 9">
    <name type="scientific">Oleiharenicola lentus</name>
    <dbReference type="NCBI Taxonomy" id="2508720"/>
    <lineage>
        <taxon>Bacteria</taxon>
        <taxon>Pseudomonadati</taxon>
        <taxon>Verrucomicrobiota</taxon>
        <taxon>Opitutia</taxon>
        <taxon>Opitutales</taxon>
        <taxon>Opitutaceae</taxon>
        <taxon>Oleiharenicola</taxon>
    </lineage>
</organism>
<dbReference type="RefSeq" id="WP_129049682.1">
    <property type="nucleotide sequence ID" value="NZ_SDHX01000002.1"/>
</dbReference>
<keyword evidence="4 7" id="KW-0812">Transmembrane</keyword>
<evidence type="ECO:0000256" key="4">
    <source>
        <dbReference type="ARBA" id="ARBA00022692"/>
    </source>
</evidence>
<evidence type="ECO:0000256" key="3">
    <source>
        <dbReference type="ARBA" id="ARBA00022475"/>
    </source>
</evidence>
<dbReference type="AlphaFoldDB" id="A0A4Q1C5K8"/>
<dbReference type="PANTHER" id="PTHR30558">
    <property type="entry name" value="EXBD MEMBRANE COMPONENT OF PMF-DRIVEN MACROMOLECULE IMPORT SYSTEM"/>
    <property type="match status" value="1"/>
</dbReference>
<comment type="similarity">
    <text evidence="2 7">Belongs to the ExbD/TolR family.</text>
</comment>
<dbReference type="GO" id="GO:0015031">
    <property type="term" value="P:protein transport"/>
    <property type="evidence" value="ECO:0007669"/>
    <property type="project" value="UniProtKB-KW"/>
</dbReference>
<keyword evidence="6" id="KW-0472">Membrane</keyword>
<accession>A0A4Q1C5K8</accession>
<evidence type="ECO:0000256" key="7">
    <source>
        <dbReference type="RuleBase" id="RU003879"/>
    </source>
</evidence>
<keyword evidence="3" id="KW-1003">Cell membrane</keyword>
<evidence type="ECO:0000256" key="5">
    <source>
        <dbReference type="ARBA" id="ARBA00022989"/>
    </source>
</evidence>
<keyword evidence="9" id="KW-1185">Reference proteome</keyword>
<dbReference type="GO" id="GO:0005886">
    <property type="term" value="C:plasma membrane"/>
    <property type="evidence" value="ECO:0007669"/>
    <property type="project" value="UniProtKB-SubCell"/>
</dbReference>
<evidence type="ECO:0000256" key="2">
    <source>
        <dbReference type="ARBA" id="ARBA00005811"/>
    </source>
</evidence>
<sequence>MIRRAHGQHRFESTHIDMVPMVDCIMVLVIFLMVSSSFVNDPGVEVQKPDVVGALSSEQNALLIAIAADNRIWFDGQEIRTDQVATVLKQAAVGRSPSLIVRGDQASSLGVFAQVYTEAKRAGIKQVQFATARTEGP</sequence>
<dbReference type="Gene3D" id="3.30.420.270">
    <property type="match status" value="1"/>
</dbReference>
<dbReference type="EMBL" id="SDHX01000002">
    <property type="protein sequence ID" value="RXK53718.1"/>
    <property type="molecule type" value="Genomic_DNA"/>
</dbReference>
<dbReference type="InterPro" id="IPR003400">
    <property type="entry name" value="ExbD"/>
</dbReference>
<evidence type="ECO:0000256" key="6">
    <source>
        <dbReference type="ARBA" id="ARBA00023136"/>
    </source>
</evidence>
<evidence type="ECO:0000256" key="1">
    <source>
        <dbReference type="ARBA" id="ARBA00004162"/>
    </source>
</evidence>
<dbReference type="GO" id="GO:0022857">
    <property type="term" value="F:transmembrane transporter activity"/>
    <property type="evidence" value="ECO:0007669"/>
    <property type="project" value="InterPro"/>
</dbReference>
<dbReference type="PANTHER" id="PTHR30558:SF13">
    <property type="entry name" value="BIOPOLYMER TRANSPORT PROTEIN EXBD2"/>
    <property type="match status" value="1"/>
</dbReference>
<reference evidence="8 9" key="1">
    <citation type="submission" date="2019-01" db="EMBL/GenBank/DDBJ databases">
        <title>Lacunisphaera sp. strain TWA-58.</title>
        <authorList>
            <person name="Chen W.-M."/>
        </authorList>
    </citation>
    <scope>NUCLEOTIDE SEQUENCE [LARGE SCALE GENOMIC DNA]</scope>
    <source>
        <strain evidence="8 9">TWA-58</strain>
    </source>
</reference>
<dbReference type="Proteomes" id="UP000290218">
    <property type="component" value="Unassembled WGS sequence"/>
</dbReference>
<name>A0A4Q1C5K8_9BACT</name>
<keyword evidence="5" id="KW-1133">Transmembrane helix</keyword>
<keyword evidence="7" id="KW-0813">Transport</keyword>
<proteinExistence type="inferred from homology"/>
<comment type="caution">
    <text evidence="8">The sequence shown here is derived from an EMBL/GenBank/DDBJ whole genome shotgun (WGS) entry which is preliminary data.</text>
</comment>
<dbReference type="Pfam" id="PF02472">
    <property type="entry name" value="ExbD"/>
    <property type="match status" value="1"/>
</dbReference>
<evidence type="ECO:0000313" key="9">
    <source>
        <dbReference type="Proteomes" id="UP000290218"/>
    </source>
</evidence>
<gene>
    <name evidence="8" type="ORF">ESB00_18705</name>
</gene>
<dbReference type="OrthoDB" id="9796751at2"/>